<dbReference type="InterPro" id="IPR012951">
    <property type="entry name" value="BBE"/>
</dbReference>
<dbReference type="Gene3D" id="3.30.43.10">
    <property type="entry name" value="Uridine Diphospho-n-acetylenolpyruvylglucosamine Reductase, domain 2"/>
    <property type="match status" value="1"/>
</dbReference>
<organism evidence="9 10">
    <name type="scientific">Papaver atlanticum</name>
    <dbReference type="NCBI Taxonomy" id="357466"/>
    <lineage>
        <taxon>Eukaryota</taxon>
        <taxon>Viridiplantae</taxon>
        <taxon>Streptophyta</taxon>
        <taxon>Embryophyta</taxon>
        <taxon>Tracheophyta</taxon>
        <taxon>Spermatophyta</taxon>
        <taxon>Magnoliopsida</taxon>
        <taxon>Ranunculales</taxon>
        <taxon>Papaveraceae</taxon>
        <taxon>Papaveroideae</taxon>
        <taxon>Papaver</taxon>
    </lineage>
</organism>
<keyword evidence="10" id="KW-1185">Reference proteome</keyword>
<keyword evidence="6" id="KW-0325">Glycoprotein</keyword>
<dbReference type="AlphaFoldDB" id="A0AAD4XFU6"/>
<dbReference type="InterPro" id="IPR006094">
    <property type="entry name" value="Oxid_FAD_bind_N"/>
</dbReference>
<evidence type="ECO:0000256" key="6">
    <source>
        <dbReference type="ARBA" id="ARBA00023180"/>
    </source>
</evidence>
<dbReference type="InterPro" id="IPR036318">
    <property type="entry name" value="FAD-bd_PCMH-like_sf"/>
</dbReference>
<comment type="similarity">
    <text evidence="2">Belongs to the oxygen-dependent FAD-linked oxidoreductase family.</text>
</comment>
<keyword evidence="3" id="KW-0285">Flavoprotein</keyword>
<dbReference type="SUPFAM" id="SSF56176">
    <property type="entry name" value="FAD-binding/transporter-associated domain-like"/>
    <property type="match status" value="1"/>
</dbReference>
<dbReference type="InterPro" id="IPR016169">
    <property type="entry name" value="FAD-bd_PCMH_sub2"/>
</dbReference>
<dbReference type="Proteomes" id="UP001202328">
    <property type="component" value="Unassembled WGS sequence"/>
</dbReference>
<dbReference type="GO" id="GO:0016491">
    <property type="term" value="F:oxidoreductase activity"/>
    <property type="evidence" value="ECO:0007669"/>
    <property type="project" value="InterPro"/>
</dbReference>
<feature type="signal peptide" evidence="7">
    <location>
        <begin position="1"/>
        <end position="22"/>
    </location>
</feature>
<dbReference type="Pfam" id="PF08031">
    <property type="entry name" value="BBE"/>
    <property type="match status" value="1"/>
</dbReference>
<dbReference type="GO" id="GO:0071949">
    <property type="term" value="F:FAD binding"/>
    <property type="evidence" value="ECO:0007669"/>
    <property type="project" value="InterPro"/>
</dbReference>
<dbReference type="InterPro" id="IPR016167">
    <property type="entry name" value="FAD-bd_PCMH_sub1"/>
</dbReference>
<proteinExistence type="inferred from homology"/>
<dbReference type="EMBL" id="JAJJMB010010329">
    <property type="protein sequence ID" value="KAI3909291.1"/>
    <property type="molecule type" value="Genomic_DNA"/>
</dbReference>
<keyword evidence="5" id="KW-0274">FAD</keyword>
<evidence type="ECO:0000259" key="8">
    <source>
        <dbReference type="PROSITE" id="PS51387"/>
    </source>
</evidence>
<dbReference type="PANTHER" id="PTHR32448">
    <property type="entry name" value="OS08G0158400 PROTEIN"/>
    <property type="match status" value="1"/>
</dbReference>
<dbReference type="Pfam" id="PF01565">
    <property type="entry name" value="FAD_binding_4"/>
    <property type="match status" value="1"/>
</dbReference>
<evidence type="ECO:0000256" key="3">
    <source>
        <dbReference type="ARBA" id="ARBA00022630"/>
    </source>
</evidence>
<dbReference type="Gene3D" id="3.30.465.10">
    <property type="match status" value="1"/>
</dbReference>
<accession>A0AAD4XFU6</accession>
<gene>
    <name evidence="9" type="ORF">MKW98_025933</name>
</gene>
<protein>
    <recommendedName>
        <fullName evidence="8">FAD-binding PCMH-type domain-containing protein</fullName>
    </recommendedName>
</protein>
<comment type="caution">
    <text evidence="9">The sequence shown here is derived from an EMBL/GenBank/DDBJ whole genome shotgun (WGS) entry which is preliminary data.</text>
</comment>
<evidence type="ECO:0000256" key="4">
    <source>
        <dbReference type="ARBA" id="ARBA00022729"/>
    </source>
</evidence>
<name>A0AAD4XFU6_9MAGN</name>
<keyword evidence="4 7" id="KW-0732">Signal</keyword>
<evidence type="ECO:0000256" key="7">
    <source>
        <dbReference type="SAM" id="SignalP"/>
    </source>
</evidence>
<feature type="chain" id="PRO_5042153965" description="FAD-binding PCMH-type domain-containing protein" evidence="7">
    <location>
        <begin position="23"/>
        <end position="524"/>
    </location>
</feature>
<evidence type="ECO:0000313" key="9">
    <source>
        <dbReference type="EMBL" id="KAI3909291.1"/>
    </source>
</evidence>
<evidence type="ECO:0000313" key="10">
    <source>
        <dbReference type="Proteomes" id="UP001202328"/>
    </source>
</evidence>
<evidence type="ECO:0000256" key="1">
    <source>
        <dbReference type="ARBA" id="ARBA00001974"/>
    </source>
</evidence>
<reference evidence="9" key="1">
    <citation type="submission" date="2022-04" db="EMBL/GenBank/DDBJ databases">
        <title>A functionally conserved STORR gene fusion in Papaver species that diverged 16.8 million years ago.</title>
        <authorList>
            <person name="Catania T."/>
        </authorList>
    </citation>
    <scope>NUCLEOTIDE SEQUENCE</scope>
    <source>
        <strain evidence="9">S-188037</strain>
    </source>
</reference>
<evidence type="ECO:0000256" key="5">
    <source>
        <dbReference type="ARBA" id="ARBA00022827"/>
    </source>
</evidence>
<dbReference type="Gene3D" id="3.40.462.20">
    <property type="match status" value="1"/>
</dbReference>
<feature type="domain" description="FAD-binding PCMH-type" evidence="8">
    <location>
        <begin position="68"/>
        <end position="242"/>
    </location>
</feature>
<sequence>MERYSILLISVLFFSFSLGTTSIDTGKFLECLKLHSKTGFIPIYTPNSSRFSSIWTSTVHNIRFITSTTLKPEFIILPSDESQVQASVICSKQHGILMKIRSGGHDYEGLSSISDVSFLILDLSNLRSINVDAENKTAWVQSGALMGELYYRIAEKSKTLGFPAGVCPTVGVGGLFSGGGYGTLLRKYGLAADNVIDAQIVDVNGKILDRESMGEDLFWAIRGGAPGSFGVIISWKIRLVYVPPTVTVFRIEKLLRDDKGLTSLVHRWQEVAHKLPPELFIRAGIAPVGTNERRTIKASFISLFLGDTKKLLPVMKEGFPELGLESKDCIEMSWIRSVLWYAGMPYNGTLDVLLNRTQSKRFAKGKSDYVKTPIPVVALEGAWKILKEGVRPVMTMNPYGGIMDEIAETDIPFPHRSGTILQIQYLTIWTEPGPEETERRIDWMRKFYEYMAPYVSKSPREAYVNYRDIDLGVSRNGSANYLQGTAWGSKYFKNNYKRLVQVKSRVDPENFFRNEQSIPSNGLL</sequence>
<dbReference type="InterPro" id="IPR016166">
    <property type="entry name" value="FAD-bd_PCMH"/>
</dbReference>
<comment type="cofactor">
    <cofactor evidence="1">
        <name>FAD</name>
        <dbReference type="ChEBI" id="CHEBI:57692"/>
    </cofactor>
</comment>
<dbReference type="PROSITE" id="PS51387">
    <property type="entry name" value="FAD_PCMH"/>
    <property type="match status" value="1"/>
</dbReference>
<evidence type="ECO:0000256" key="2">
    <source>
        <dbReference type="ARBA" id="ARBA00005466"/>
    </source>
</evidence>